<dbReference type="PANTHER" id="PTHR11349">
    <property type="entry name" value="NUCLEOSIDE DIPHOSPHATE KINASE"/>
    <property type="match status" value="1"/>
</dbReference>
<dbReference type="SUPFAM" id="SSF54919">
    <property type="entry name" value="Nucleoside diphosphate kinase, NDK"/>
    <property type="match status" value="1"/>
</dbReference>
<evidence type="ECO:0000256" key="6">
    <source>
        <dbReference type="ARBA" id="ARBA00022723"/>
    </source>
</evidence>
<dbReference type="NCBIfam" id="NF001908">
    <property type="entry name" value="PRK00668.1"/>
    <property type="match status" value="1"/>
</dbReference>
<evidence type="ECO:0000256" key="12">
    <source>
        <dbReference type="HAMAP-Rule" id="MF_00451"/>
    </source>
</evidence>
<comment type="function">
    <text evidence="12">Major role in the synthesis of nucleoside triphosphates other than ATP. The ATP gamma phosphate is transferred to the NDP beta phosphate via a ping-pong mechanism, using a phosphorylated active-site intermediate.</text>
</comment>
<reference evidence="16 17" key="1">
    <citation type="journal article" date="2016" name="Nat. Commun.">
        <title>Thousands of microbial genomes shed light on interconnected biogeochemical processes in an aquifer system.</title>
        <authorList>
            <person name="Anantharaman K."/>
            <person name="Brown C.T."/>
            <person name="Hug L.A."/>
            <person name="Sharon I."/>
            <person name="Castelle C.J."/>
            <person name="Probst A.J."/>
            <person name="Thomas B.C."/>
            <person name="Singh A."/>
            <person name="Wilkins M.J."/>
            <person name="Karaoz U."/>
            <person name="Brodie E.L."/>
            <person name="Williams K.H."/>
            <person name="Hubbard S.S."/>
            <person name="Banfield J.F."/>
        </authorList>
    </citation>
    <scope>NUCLEOTIDE SEQUENCE [LARGE SCALE GENOMIC DNA]</scope>
</reference>
<keyword evidence="8 12" id="KW-0418">Kinase</keyword>
<dbReference type="FunFam" id="3.30.70.141:FF:000003">
    <property type="entry name" value="Nucleoside diphosphate kinase"/>
    <property type="match status" value="1"/>
</dbReference>
<keyword evidence="12" id="KW-0963">Cytoplasm</keyword>
<dbReference type="CDD" id="cd04413">
    <property type="entry name" value="NDPk_I"/>
    <property type="match status" value="1"/>
</dbReference>
<dbReference type="STRING" id="1798647.A2855_02245"/>
<feature type="domain" description="Nucleoside diphosphate kinase-like" evidence="15">
    <location>
        <begin position="6"/>
        <end position="143"/>
    </location>
</feature>
<evidence type="ECO:0000256" key="3">
    <source>
        <dbReference type="ARBA" id="ARBA00012966"/>
    </source>
</evidence>
<evidence type="ECO:0000256" key="13">
    <source>
        <dbReference type="PROSITE-ProRule" id="PRU00706"/>
    </source>
</evidence>
<protein>
    <recommendedName>
        <fullName evidence="4 12">Nucleoside diphosphate kinase</fullName>
        <shortName evidence="12">NDK</shortName>
        <shortName evidence="12">NDP kinase</shortName>
        <ecNumber evidence="3 12">2.7.4.6</ecNumber>
    </recommendedName>
    <alternativeName>
        <fullName evidence="12">Nucleoside-2-P kinase</fullName>
    </alternativeName>
</protein>
<evidence type="ECO:0000313" key="17">
    <source>
        <dbReference type="Proteomes" id="UP000179059"/>
    </source>
</evidence>
<keyword evidence="11 12" id="KW-0546">Nucleotide metabolism</keyword>
<evidence type="ECO:0000256" key="2">
    <source>
        <dbReference type="ARBA" id="ARBA00008142"/>
    </source>
</evidence>
<evidence type="ECO:0000256" key="1">
    <source>
        <dbReference type="ARBA" id="ARBA00001946"/>
    </source>
</evidence>
<keyword evidence="7 12" id="KW-0547">Nucleotide-binding</keyword>
<feature type="binding site" evidence="12 13">
    <location>
        <position position="107"/>
    </location>
    <ligand>
        <name>ATP</name>
        <dbReference type="ChEBI" id="CHEBI:30616"/>
    </ligand>
</feature>
<keyword evidence="9 12" id="KW-0067">ATP-binding</keyword>
<dbReference type="GO" id="GO:0006228">
    <property type="term" value="P:UTP biosynthetic process"/>
    <property type="evidence" value="ECO:0007669"/>
    <property type="project" value="UniProtKB-UniRule"/>
</dbReference>
<comment type="subcellular location">
    <subcellularLocation>
        <location evidence="12">Cytoplasm</location>
    </subcellularLocation>
</comment>
<dbReference type="Gene3D" id="3.30.70.141">
    <property type="entry name" value="Nucleoside diphosphate kinase-like domain"/>
    <property type="match status" value="1"/>
</dbReference>
<evidence type="ECO:0000256" key="8">
    <source>
        <dbReference type="ARBA" id="ARBA00022777"/>
    </source>
</evidence>
<dbReference type="InterPro" id="IPR036850">
    <property type="entry name" value="NDK-like_dom_sf"/>
</dbReference>
<evidence type="ECO:0000256" key="5">
    <source>
        <dbReference type="ARBA" id="ARBA00022679"/>
    </source>
</evidence>
<feature type="binding site" evidence="12 13">
    <location>
        <position position="96"/>
    </location>
    <ligand>
        <name>ATP</name>
        <dbReference type="ChEBI" id="CHEBI:30616"/>
    </ligand>
</feature>
<evidence type="ECO:0000256" key="9">
    <source>
        <dbReference type="ARBA" id="ARBA00022840"/>
    </source>
</evidence>
<comment type="caution">
    <text evidence="16">The sequence shown here is derived from an EMBL/GenBank/DDBJ whole genome shotgun (WGS) entry which is preliminary data.</text>
</comment>
<sequence length="163" mass="18447">MSHPREERTLIIVKPDAMQRSLLGEIIRRFEQKGLKIIAMKMMHLNKEILKDHYAKHIDKPFFDSLAGSMSYSPVVAMVLSGLNAISAARLILGPTKGYEADAGSIRGDLALSGQSNLVHASDPEEDPEMEIKRFFAENEIFAYKKVDFEVMYGEEERQQFGQ</sequence>
<feature type="binding site" evidence="12 13">
    <location>
        <position position="14"/>
    </location>
    <ligand>
        <name>ATP</name>
        <dbReference type="ChEBI" id="CHEBI:30616"/>
    </ligand>
</feature>
<dbReference type="SMART" id="SM00562">
    <property type="entry name" value="NDK"/>
    <property type="match status" value="1"/>
</dbReference>
<evidence type="ECO:0000256" key="14">
    <source>
        <dbReference type="RuleBase" id="RU004011"/>
    </source>
</evidence>
<dbReference type="GO" id="GO:0006183">
    <property type="term" value="P:GTP biosynthetic process"/>
    <property type="evidence" value="ECO:0007669"/>
    <property type="project" value="UniProtKB-UniRule"/>
</dbReference>
<dbReference type="HAMAP" id="MF_00451">
    <property type="entry name" value="NDP_kinase"/>
    <property type="match status" value="1"/>
</dbReference>
<dbReference type="PRINTS" id="PR01243">
    <property type="entry name" value="NUCDPKINASE"/>
</dbReference>
<comment type="cofactor">
    <cofactor evidence="1 12">
        <name>Mg(2+)</name>
        <dbReference type="ChEBI" id="CHEBI:18420"/>
    </cofactor>
</comment>
<evidence type="ECO:0000313" key="16">
    <source>
        <dbReference type="EMBL" id="OGY97871.1"/>
    </source>
</evidence>
<name>A0A1G2C9M3_9BACT</name>
<organism evidence="16 17">
    <name type="scientific">Candidatus Liptonbacteria bacterium RIFCSPHIGHO2_01_FULL_57_28</name>
    <dbReference type="NCBI Taxonomy" id="1798647"/>
    <lineage>
        <taxon>Bacteria</taxon>
        <taxon>Candidatus Liptoniibacteriota</taxon>
    </lineage>
</organism>
<dbReference type="PROSITE" id="PS51374">
    <property type="entry name" value="NDPK_LIKE"/>
    <property type="match status" value="1"/>
</dbReference>
<feature type="binding site" evidence="12 13">
    <location>
        <position position="117"/>
    </location>
    <ligand>
        <name>ATP</name>
        <dbReference type="ChEBI" id="CHEBI:30616"/>
    </ligand>
</feature>
<dbReference type="InterPro" id="IPR034907">
    <property type="entry name" value="NDK-like_dom"/>
</dbReference>
<dbReference type="EMBL" id="MHKX01000021">
    <property type="protein sequence ID" value="OGY97871.1"/>
    <property type="molecule type" value="Genomic_DNA"/>
</dbReference>
<keyword evidence="12" id="KW-0597">Phosphoprotein</keyword>
<dbReference type="GO" id="GO:0005737">
    <property type="term" value="C:cytoplasm"/>
    <property type="evidence" value="ECO:0007669"/>
    <property type="project" value="UniProtKB-SubCell"/>
</dbReference>
<comment type="catalytic activity">
    <reaction evidence="12">
        <text>a 2'-deoxyribonucleoside 5'-diphosphate + ATP = a 2'-deoxyribonucleoside 5'-triphosphate + ADP</text>
        <dbReference type="Rhea" id="RHEA:44640"/>
        <dbReference type="ChEBI" id="CHEBI:30616"/>
        <dbReference type="ChEBI" id="CHEBI:61560"/>
        <dbReference type="ChEBI" id="CHEBI:73316"/>
        <dbReference type="ChEBI" id="CHEBI:456216"/>
        <dbReference type="EC" id="2.7.4.6"/>
    </reaction>
</comment>
<comment type="subunit">
    <text evidence="12">Homotetramer.</text>
</comment>
<feature type="binding site" evidence="12 13">
    <location>
        <position position="62"/>
    </location>
    <ligand>
        <name>ATP</name>
        <dbReference type="ChEBI" id="CHEBI:30616"/>
    </ligand>
</feature>
<keyword evidence="10 12" id="KW-0460">Magnesium</keyword>
<proteinExistence type="inferred from homology"/>
<evidence type="ECO:0000256" key="4">
    <source>
        <dbReference type="ARBA" id="ARBA00017632"/>
    </source>
</evidence>
<dbReference type="GO" id="GO:0005524">
    <property type="term" value="F:ATP binding"/>
    <property type="evidence" value="ECO:0007669"/>
    <property type="project" value="UniProtKB-UniRule"/>
</dbReference>
<dbReference type="InterPro" id="IPR001564">
    <property type="entry name" value="Nucleoside_diP_kinase"/>
</dbReference>
<dbReference type="EC" id="2.7.4.6" evidence="3 12"/>
<comment type="similarity">
    <text evidence="2 12 13 14">Belongs to the NDK family.</text>
</comment>
<evidence type="ECO:0000256" key="7">
    <source>
        <dbReference type="ARBA" id="ARBA00022741"/>
    </source>
</evidence>
<evidence type="ECO:0000259" key="15">
    <source>
        <dbReference type="SMART" id="SM00562"/>
    </source>
</evidence>
<evidence type="ECO:0000256" key="10">
    <source>
        <dbReference type="ARBA" id="ARBA00022842"/>
    </source>
</evidence>
<dbReference type="GO" id="GO:0006241">
    <property type="term" value="P:CTP biosynthetic process"/>
    <property type="evidence" value="ECO:0007669"/>
    <property type="project" value="UniProtKB-UniRule"/>
</dbReference>
<dbReference type="Pfam" id="PF00334">
    <property type="entry name" value="NDK"/>
    <property type="match status" value="1"/>
</dbReference>
<dbReference type="GO" id="GO:0004550">
    <property type="term" value="F:nucleoside diphosphate kinase activity"/>
    <property type="evidence" value="ECO:0007669"/>
    <property type="project" value="UniProtKB-UniRule"/>
</dbReference>
<evidence type="ECO:0000256" key="11">
    <source>
        <dbReference type="ARBA" id="ARBA00023080"/>
    </source>
</evidence>
<dbReference type="AlphaFoldDB" id="A0A1G2C9M3"/>
<feature type="active site" description="Pros-phosphohistidine intermediate" evidence="12 13">
    <location>
        <position position="120"/>
    </location>
</feature>
<feature type="binding site" evidence="12 13">
    <location>
        <position position="90"/>
    </location>
    <ligand>
        <name>ATP</name>
        <dbReference type="ChEBI" id="CHEBI:30616"/>
    </ligand>
</feature>
<comment type="catalytic activity">
    <reaction evidence="12">
        <text>a ribonucleoside 5'-diphosphate + ATP = a ribonucleoside 5'-triphosphate + ADP</text>
        <dbReference type="Rhea" id="RHEA:18113"/>
        <dbReference type="ChEBI" id="CHEBI:30616"/>
        <dbReference type="ChEBI" id="CHEBI:57930"/>
        <dbReference type="ChEBI" id="CHEBI:61557"/>
        <dbReference type="ChEBI" id="CHEBI:456216"/>
        <dbReference type="EC" id="2.7.4.6"/>
    </reaction>
</comment>
<keyword evidence="5 12" id="KW-0808">Transferase</keyword>
<gene>
    <name evidence="12" type="primary">ndk</name>
    <name evidence="16" type="ORF">A2855_02245</name>
</gene>
<accession>A0A1G2C9M3</accession>
<keyword evidence="6 12" id="KW-0479">Metal-binding</keyword>
<dbReference type="GO" id="GO:0046872">
    <property type="term" value="F:metal ion binding"/>
    <property type="evidence" value="ECO:0007669"/>
    <property type="project" value="UniProtKB-KW"/>
</dbReference>
<dbReference type="Proteomes" id="UP000179059">
    <property type="component" value="Unassembled WGS sequence"/>
</dbReference>